<gene>
    <name evidence="13" type="ORF">KZ829_26290</name>
</gene>
<comment type="catalytic activity">
    <reaction evidence="1">
        <text>ATP + protein L-histidine = ADP + protein N-phospho-L-histidine.</text>
        <dbReference type="EC" id="2.7.13.3"/>
    </reaction>
</comment>
<feature type="transmembrane region" description="Helical" evidence="11">
    <location>
        <begin position="130"/>
        <end position="155"/>
    </location>
</feature>
<comment type="caution">
    <text evidence="13">The sequence shown here is derived from an EMBL/GenBank/DDBJ whole genome shotgun (WGS) entry which is preliminary data.</text>
</comment>
<comment type="subcellular location">
    <subcellularLocation>
        <location evidence="2">Cell membrane</location>
    </subcellularLocation>
</comment>
<dbReference type="InterPro" id="IPR005467">
    <property type="entry name" value="His_kinase_dom"/>
</dbReference>
<keyword evidence="14" id="KW-1185">Reference proteome</keyword>
<evidence type="ECO:0000256" key="10">
    <source>
        <dbReference type="ARBA" id="ARBA00039401"/>
    </source>
</evidence>
<dbReference type="InterPro" id="IPR003594">
    <property type="entry name" value="HATPase_dom"/>
</dbReference>
<dbReference type="InterPro" id="IPR050351">
    <property type="entry name" value="BphY/WalK/GraS-like"/>
</dbReference>
<evidence type="ECO:0000256" key="8">
    <source>
        <dbReference type="ARBA" id="ARBA00022840"/>
    </source>
</evidence>
<dbReference type="PANTHER" id="PTHR42878:SF7">
    <property type="entry name" value="SENSOR HISTIDINE KINASE GLRK"/>
    <property type="match status" value="1"/>
</dbReference>
<evidence type="ECO:0000256" key="11">
    <source>
        <dbReference type="SAM" id="Phobius"/>
    </source>
</evidence>
<dbReference type="PROSITE" id="PS50109">
    <property type="entry name" value="HIS_KIN"/>
    <property type="match status" value="1"/>
</dbReference>
<reference evidence="13 14" key="1">
    <citation type="journal article" date="2013" name="Antonie Van Leeuwenhoek">
        <title>Actinoplanes hulinensis sp. nov., a novel actinomycete isolated from soybean root (Glycine max (L.) Merr).</title>
        <authorList>
            <person name="Shen Y."/>
            <person name="Liu C."/>
            <person name="Wang X."/>
            <person name="Zhao J."/>
            <person name="Jia F."/>
            <person name="Zhang Y."/>
            <person name="Wang L."/>
            <person name="Yang D."/>
            <person name="Xiang W."/>
        </authorList>
    </citation>
    <scope>NUCLEOTIDE SEQUENCE [LARGE SCALE GENOMIC DNA]</scope>
    <source>
        <strain evidence="13 14">NEAU-M9</strain>
    </source>
</reference>
<dbReference type="CDD" id="cd00082">
    <property type="entry name" value="HisKA"/>
    <property type="match status" value="1"/>
</dbReference>
<organism evidence="13 14">
    <name type="scientific">Actinoplanes hulinensis</name>
    <dbReference type="NCBI Taxonomy" id="1144547"/>
    <lineage>
        <taxon>Bacteria</taxon>
        <taxon>Bacillati</taxon>
        <taxon>Actinomycetota</taxon>
        <taxon>Actinomycetes</taxon>
        <taxon>Micromonosporales</taxon>
        <taxon>Micromonosporaceae</taxon>
        <taxon>Actinoplanes</taxon>
    </lineage>
</organism>
<dbReference type="InterPro" id="IPR003661">
    <property type="entry name" value="HisK_dim/P_dom"/>
</dbReference>
<dbReference type="PANTHER" id="PTHR42878">
    <property type="entry name" value="TWO-COMPONENT HISTIDINE KINASE"/>
    <property type="match status" value="1"/>
</dbReference>
<dbReference type="GO" id="GO:0016301">
    <property type="term" value="F:kinase activity"/>
    <property type="evidence" value="ECO:0007669"/>
    <property type="project" value="UniProtKB-KW"/>
</dbReference>
<sequence length="695" mass="73545">MTAHNEPAVAGVRASLLRTAGFASAFLLVEVLSRAPFTHTDLYELWPSVGVVVMWFVAQLRSPVRWVDPVVLVAVTVGVNLAAGQTVAVAAVCALVAPFQVGVYLWLSVRGCSQHPGVPGRPRLRRPADLWPKLAAAAGAATAGAVVGFPGLWAATGTFWWSQAMTMLISTAVGMVICEALAQHVAAVLADLRARHGTLSAAWRQALREVPGTRVGEYLAVIGCSAAAYSVMFSLPGVSMVFPLLALTVWAAVRLCTTYVLAFSAAVTLAAGVATLYRSGPFVTLGSAHTEVLVAHVFAATSALIGLTLALIRDERATLTLELTAEKEQASRQAGLMNAIIDSMSDGMGVHDRDGQLIMHNPALVTLLGRVRSTGTQDPVAFYGLHHINGTPIPEHDLPWRRVAADRQTHVLDMLVRNPDLPHDRILRCTAAPVIHPDGYMHRTVVLIHDVTAETRHRDALASFAGVVAHDLLNPLTTIEGWTEAADDALEDVPEHPCVAAAHGGLVRVKRAAARMRGLVNDLLAYTTTRDAALTPAVIDLNRMVTDVAGARIDTAVAAGTPVPTFTAGDLHPMHADPVLVRQLLDNLVSNAVKYTAADVTPHITISSSRMDDTVAVTITDNGIGIPAGQHDAVFDTFHRAHRGQAYSGTGLGLSICKRTVERHGGTITASDNPGGGTRFTFTLPAVAEALPAVA</sequence>
<dbReference type="Pfam" id="PF00512">
    <property type="entry name" value="HisKA"/>
    <property type="match status" value="1"/>
</dbReference>
<proteinExistence type="predicted"/>
<evidence type="ECO:0000256" key="9">
    <source>
        <dbReference type="ARBA" id="ARBA00023012"/>
    </source>
</evidence>
<keyword evidence="11" id="KW-0472">Membrane</keyword>
<dbReference type="PRINTS" id="PR00344">
    <property type="entry name" value="BCTRLSENSOR"/>
</dbReference>
<dbReference type="Gene3D" id="3.30.450.20">
    <property type="entry name" value="PAS domain"/>
    <property type="match status" value="1"/>
</dbReference>
<dbReference type="InterPro" id="IPR036097">
    <property type="entry name" value="HisK_dim/P_sf"/>
</dbReference>
<dbReference type="Proteomes" id="UP001519863">
    <property type="component" value="Unassembled WGS sequence"/>
</dbReference>
<evidence type="ECO:0000313" key="13">
    <source>
        <dbReference type="EMBL" id="MBW6437250.1"/>
    </source>
</evidence>
<evidence type="ECO:0000256" key="3">
    <source>
        <dbReference type="ARBA" id="ARBA00012438"/>
    </source>
</evidence>
<dbReference type="SUPFAM" id="SSF47384">
    <property type="entry name" value="Homodimeric domain of signal transducing histidine kinase"/>
    <property type="match status" value="1"/>
</dbReference>
<name>A0ABS7B8C8_9ACTN</name>
<evidence type="ECO:0000256" key="2">
    <source>
        <dbReference type="ARBA" id="ARBA00004236"/>
    </source>
</evidence>
<accession>A0ABS7B8C8</accession>
<feature type="transmembrane region" description="Helical" evidence="11">
    <location>
        <begin position="15"/>
        <end position="33"/>
    </location>
</feature>
<evidence type="ECO:0000256" key="6">
    <source>
        <dbReference type="ARBA" id="ARBA00022741"/>
    </source>
</evidence>
<dbReference type="RefSeq" id="WP_220146585.1">
    <property type="nucleotide sequence ID" value="NZ_JAHXZI010000014.1"/>
</dbReference>
<dbReference type="EC" id="2.7.13.3" evidence="3"/>
<feature type="transmembrane region" description="Helical" evidence="11">
    <location>
        <begin position="292"/>
        <end position="312"/>
    </location>
</feature>
<keyword evidence="11" id="KW-1133">Transmembrane helix</keyword>
<dbReference type="Gene3D" id="1.10.287.130">
    <property type="match status" value="1"/>
</dbReference>
<protein>
    <recommendedName>
        <fullName evidence="10">Sensor-like histidine kinase SenX3</fullName>
        <ecNumber evidence="3">2.7.13.3</ecNumber>
    </recommendedName>
</protein>
<dbReference type="SMART" id="SM00387">
    <property type="entry name" value="HATPase_c"/>
    <property type="match status" value="1"/>
</dbReference>
<dbReference type="Gene3D" id="3.30.565.10">
    <property type="entry name" value="Histidine kinase-like ATPase, C-terminal domain"/>
    <property type="match status" value="1"/>
</dbReference>
<evidence type="ECO:0000256" key="7">
    <source>
        <dbReference type="ARBA" id="ARBA00022777"/>
    </source>
</evidence>
<evidence type="ECO:0000256" key="4">
    <source>
        <dbReference type="ARBA" id="ARBA00022553"/>
    </source>
</evidence>
<feature type="domain" description="Histidine kinase" evidence="12">
    <location>
        <begin position="467"/>
        <end position="688"/>
    </location>
</feature>
<dbReference type="SUPFAM" id="SSF55785">
    <property type="entry name" value="PYP-like sensor domain (PAS domain)"/>
    <property type="match status" value="1"/>
</dbReference>
<feature type="transmembrane region" description="Helical" evidence="11">
    <location>
        <begin position="45"/>
        <end position="62"/>
    </location>
</feature>
<feature type="transmembrane region" description="Helical" evidence="11">
    <location>
        <begin position="260"/>
        <end position="280"/>
    </location>
</feature>
<keyword evidence="9" id="KW-0902">Two-component regulatory system</keyword>
<keyword evidence="7 13" id="KW-0418">Kinase</keyword>
<dbReference type="Pfam" id="PF02518">
    <property type="entry name" value="HATPase_c"/>
    <property type="match status" value="1"/>
</dbReference>
<evidence type="ECO:0000256" key="5">
    <source>
        <dbReference type="ARBA" id="ARBA00022679"/>
    </source>
</evidence>
<dbReference type="SMART" id="SM00388">
    <property type="entry name" value="HisKA"/>
    <property type="match status" value="1"/>
</dbReference>
<dbReference type="InterPro" id="IPR004358">
    <property type="entry name" value="Sig_transdc_His_kin-like_C"/>
</dbReference>
<evidence type="ECO:0000259" key="12">
    <source>
        <dbReference type="PROSITE" id="PS50109"/>
    </source>
</evidence>
<keyword evidence="8" id="KW-0067">ATP-binding</keyword>
<keyword evidence="11" id="KW-0812">Transmembrane</keyword>
<dbReference type="EMBL" id="JAHXZI010000014">
    <property type="protein sequence ID" value="MBW6437250.1"/>
    <property type="molecule type" value="Genomic_DNA"/>
</dbReference>
<dbReference type="CDD" id="cd00075">
    <property type="entry name" value="HATPase"/>
    <property type="match status" value="1"/>
</dbReference>
<dbReference type="InterPro" id="IPR036890">
    <property type="entry name" value="HATPase_C_sf"/>
</dbReference>
<feature type="transmembrane region" description="Helical" evidence="11">
    <location>
        <begin position="211"/>
        <end position="229"/>
    </location>
</feature>
<dbReference type="InterPro" id="IPR035965">
    <property type="entry name" value="PAS-like_dom_sf"/>
</dbReference>
<evidence type="ECO:0000256" key="1">
    <source>
        <dbReference type="ARBA" id="ARBA00000085"/>
    </source>
</evidence>
<evidence type="ECO:0000313" key="14">
    <source>
        <dbReference type="Proteomes" id="UP001519863"/>
    </source>
</evidence>
<dbReference type="SUPFAM" id="SSF55874">
    <property type="entry name" value="ATPase domain of HSP90 chaperone/DNA topoisomerase II/histidine kinase"/>
    <property type="match status" value="1"/>
</dbReference>
<keyword evidence="5" id="KW-0808">Transferase</keyword>
<feature type="transmembrane region" description="Helical" evidence="11">
    <location>
        <begin position="82"/>
        <end position="109"/>
    </location>
</feature>
<feature type="transmembrane region" description="Helical" evidence="11">
    <location>
        <begin position="167"/>
        <end position="190"/>
    </location>
</feature>
<keyword evidence="4" id="KW-0597">Phosphoprotein</keyword>
<keyword evidence="6" id="KW-0547">Nucleotide-binding</keyword>